<dbReference type="GO" id="GO:0016887">
    <property type="term" value="F:ATP hydrolysis activity"/>
    <property type="evidence" value="ECO:0007669"/>
    <property type="project" value="InterPro"/>
</dbReference>
<dbReference type="InterPro" id="IPR019489">
    <property type="entry name" value="Clp_ATPase_C"/>
</dbReference>
<organism evidence="8 9">
    <name type="scientific">Desulfovibrio psychrotolerans</name>
    <dbReference type="NCBI Taxonomy" id="415242"/>
    <lineage>
        <taxon>Bacteria</taxon>
        <taxon>Pseudomonadati</taxon>
        <taxon>Thermodesulfobacteriota</taxon>
        <taxon>Desulfovibrionia</taxon>
        <taxon>Desulfovibrionales</taxon>
        <taxon>Desulfovibrionaceae</taxon>
        <taxon>Desulfovibrio</taxon>
    </lineage>
</organism>
<feature type="domain" description="Clp R" evidence="7">
    <location>
        <begin position="1"/>
        <end position="144"/>
    </location>
</feature>
<dbReference type="InterPro" id="IPR004176">
    <property type="entry name" value="Clp_R_N"/>
</dbReference>
<reference evidence="8 9" key="1">
    <citation type="submission" date="2020-05" db="EMBL/GenBank/DDBJ databases">
        <title>Draft genome sequence of Desulfovibrio psychrotolerans JS1T.</title>
        <authorList>
            <person name="Ueno A."/>
            <person name="Tamazawa S."/>
            <person name="Tamamura S."/>
            <person name="Murakami T."/>
            <person name="Kiyama T."/>
            <person name="Inomata H."/>
            <person name="Amano Y."/>
            <person name="Miyakawa K."/>
            <person name="Tamaki H."/>
            <person name="Naganuma T."/>
            <person name="Kaneko K."/>
        </authorList>
    </citation>
    <scope>NUCLEOTIDE SEQUENCE [LARGE SCALE GENOMIC DNA]</scope>
    <source>
        <strain evidence="8 9">JS1</strain>
    </source>
</reference>
<sequence length="752" mass="82784">MLGKRLESVLSAAVAEVRVRNHEFLTLEHLLFAILNDEQGKGILVGCGADAEALLRRLEVFFSSHLEPLPADTPTEVVQTLGVQRVLQRAVVQMQSSGKEIVDVGDVLAALFEEEDSYAVYFMRSQGLTRLDVLEYISHSLPGETWTGAESPKGDADKADALRQFCVDLTARAREGGIDPLIGRAEELERTIQVLARRRKNNPLYVGEPGVGKTALAEGLALRIVDGTVPESFLNATVFALDMGSLLAGTKYRGDFEARLKAVIKELTNREGAILFIDEIHTIVGAGATSGGSMDASNILKPVLASGAIRCIGSTTYEEYRNHFEKDRALSRRFQKIDVPEPSTEECLEILKGLKPYYEEHHGVRYTQPAIKAAVELSARYINERFLPDKAIDVIDEAGAAYRLRSAQRKRNTITAGDIERVVARMARIPEQRVSAGDRLKLADLAPTLKGVVFGQDDAVDVVGKAILRSRAGFGRDDRPTGSFLFYGPTGVGKTELAKQLAATLGVQFLRYDMSEYMEKHAVSRLIGAPPGYVGFDQGGQLTDAIRKHPYAVVLMDEIEKAHPDVFNILLQVMDYATLTDNTGRKADFRNVILIMTSNAGAREMAAKPIGFGSVAEADVAGRGLREVEKTFSPEFRNRLDALVPFHGLSESVMLGIVDKFVGELEVQMKDKRVRIELTDAARKRLAHLGYDPAFGARPMRRVIRRGLEDELAREVLFGKLQRGGVVKVGARRLKPEEGKEVYGLTFTYSPL</sequence>
<dbReference type="InterPro" id="IPR003959">
    <property type="entry name" value="ATPase_AAA_core"/>
</dbReference>
<dbReference type="SMART" id="SM00382">
    <property type="entry name" value="AAA"/>
    <property type="match status" value="2"/>
</dbReference>
<dbReference type="PANTHER" id="PTHR11638:SF111">
    <property type="entry name" value="ATP-DEPENDENT CLP PROTEASE ATP-BINDING SUBUNIT CLPA"/>
    <property type="match status" value="1"/>
</dbReference>
<dbReference type="InterPro" id="IPR036628">
    <property type="entry name" value="Clp_N_dom_sf"/>
</dbReference>
<keyword evidence="8" id="KW-0378">Hydrolase</keyword>
<dbReference type="PANTHER" id="PTHR11638">
    <property type="entry name" value="ATP-DEPENDENT CLP PROTEASE"/>
    <property type="match status" value="1"/>
</dbReference>
<dbReference type="SUPFAM" id="SSF52540">
    <property type="entry name" value="P-loop containing nucleoside triphosphate hydrolases"/>
    <property type="match status" value="2"/>
</dbReference>
<dbReference type="SUPFAM" id="SSF81923">
    <property type="entry name" value="Double Clp-N motif"/>
    <property type="match status" value="1"/>
</dbReference>
<evidence type="ECO:0000256" key="4">
    <source>
        <dbReference type="ARBA" id="ARBA00023186"/>
    </source>
</evidence>
<dbReference type="CDD" id="cd00009">
    <property type="entry name" value="AAA"/>
    <property type="match status" value="1"/>
</dbReference>
<dbReference type="Pfam" id="PF00004">
    <property type="entry name" value="AAA"/>
    <property type="match status" value="1"/>
</dbReference>
<dbReference type="Proteomes" id="UP000503820">
    <property type="component" value="Unassembled WGS sequence"/>
</dbReference>
<dbReference type="GO" id="GO:0005737">
    <property type="term" value="C:cytoplasm"/>
    <property type="evidence" value="ECO:0007669"/>
    <property type="project" value="TreeGrafter"/>
</dbReference>
<evidence type="ECO:0000256" key="6">
    <source>
        <dbReference type="RuleBase" id="RU004432"/>
    </source>
</evidence>
<keyword evidence="2 6" id="KW-0547">Nucleotide-binding</keyword>
<dbReference type="GO" id="GO:0008233">
    <property type="term" value="F:peptidase activity"/>
    <property type="evidence" value="ECO:0007669"/>
    <property type="project" value="UniProtKB-KW"/>
</dbReference>
<dbReference type="NCBIfam" id="TIGR02639">
    <property type="entry name" value="ClpA"/>
    <property type="match status" value="1"/>
</dbReference>
<keyword evidence="3 6" id="KW-0067">ATP-binding</keyword>
<dbReference type="Pfam" id="PF02861">
    <property type="entry name" value="Clp_N"/>
    <property type="match status" value="1"/>
</dbReference>
<dbReference type="GO" id="GO:0006508">
    <property type="term" value="P:proteolysis"/>
    <property type="evidence" value="ECO:0007669"/>
    <property type="project" value="UniProtKB-KW"/>
</dbReference>
<keyword evidence="8" id="KW-0645">Protease</keyword>
<dbReference type="GO" id="GO:0043335">
    <property type="term" value="P:protein unfolding"/>
    <property type="evidence" value="ECO:0007669"/>
    <property type="project" value="InterPro"/>
</dbReference>
<evidence type="ECO:0000256" key="5">
    <source>
        <dbReference type="PROSITE-ProRule" id="PRU01251"/>
    </source>
</evidence>
<dbReference type="InterPro" id="IPR018368">
    <property type="entry name" value="ClpA/B_CS1"/>
</dbReference>
<dbReference type="InterPro" id="IPR028299">
    <property type="entry name" value="ClpA/B_CS2"/>
</dbReference>
<dbReference type="FunFam" id="1.10.8.60:FF:000011">
    <property type="entry name" value="ATP-dependent Clp protease ATP-binding subunit"/>
    <property type="match status" value="1"/>
</dbReference>
<keyword evidence="1 5" id="KW-0677">Repeat</keyword>
<dbReference type="Pfam" id="PF10431">
    <property type="entry name" value="ClpB_D2-small"/>
    <property type="match status" value="1"/>
</dbReference>
<dbReference type="PROSITE" id="PS51903">
    <property type="entry name" value="CLP_R"/>
    <property type="match status" value="1"/>
</dbReference>
<dbReference type="GO" id="GO:0005524">
    <property type="term" value="F:ATP binding"/>
    <property type="evidence" value="ECO:0007669"/>
    <property type="project" value="UniProtKB-KW"/>
</dbReference>
<keyword evidence="9" id="KW-1185">Reference proteome</keyword>
<name>A0A7J0BZ08_9BACT</name>
<dbReference type="AlphaFoldDB" id="A0A7J0BZ08"/>
<dbReference type="PRINTS" id="PR00300">
    <property type="entry name" value="CLPPROTEASEA"/>
</dbReference>
<dbReference type="InterPro" id="IPR041546">
    <property type="entry name" value="ClpA/ClpB_AAA_lid"/>
</dbReference>
<dbReference type="InterPro" id="IPR001270">
    <property type="entry name" value="ClpA/B"/>
</dbReference>
<dbReference type="CDD" id="cd19499">
    <property type="entry name" value="RecA-like_ClpB_Hsp104-like"/>
    <property type="match status" value="1"/>
</dbReference>
<protein>
    <submittedName>
        <fullName evidence="8">ATP-dependent Clp protease ATP-binding subunit ClpA</fullName>
    </submittedName>
</protein>
<dbReference type="InterPro" id="IPR003593">
    <property type="entry name" value="AAA+_ATPase"/>
</dbReference>
<proteinExistence type="inferred from homology"/>
<evidence type="ECO:0000313" key="8">
    <source>
        <dbReference type="EMBL" id="GFM38402.1"/>
    </source>
</evidence>
<dbReference type="FunFam" id="3.40.50.300:FF:000010">
    <property type="entry name" value="Chaperone clpB 1, putative"/>
    <property type="match status" value="1"/>
</dbReference>
<dbReference type="SMART" id="SM01086">
    <property type="entry name" value="ClpB_D2-small"/>
    <property type="match status" value="1"/>
</dbReference>
<dbReference type="InterPro" id="IPR013461">
    <property type="entry name" value="ClpA"/>
</dbReference>
<comment type="similarity">
    <text evidence="6">Belongs to the ClpA/ClpB family.</text>
</comment>
<evidence type="ECO:0000313" key="9">
    <source>
        <dbReference type="Proteomes" id="UP000503820"/>
    </source>
</evidence>
<comment type="caution">
    <text evidence="8">The sequence shown here is derived from an EMBL/GenBank/DDBJ whole genome shotgun (WGS) entry which is preliminary data.</text>
</comment>
<dbReference type="Gene3D" id="1.10.1780.10">
    <property type="entry name" value="Clp, N-terminal domain"/>
    <property type="match status" value="1"/>
</dbReference>
<dbReference type="PROSITE" id="PS00870">
    <property type="entry name" value="CLPAB_1"/>
    <property type="match status" value="1"/>
</dbReference>
<dbReference type="InterPro" id="IPR050130">
    <property type="entry name" value="ClpA_ClpB"/>
</dbReference>
<accession>A0A7J0BZ08</accession>
<dbReference type="InterPro" id="IPR027417">
    <property type="entry name" value="P-loop_NTPase"/>
</dbReference>
<dbReference type="GO" id="GO:0034605">
    <property type="term" value="P:cellular response to heat"/>
    <property type="evidence" value="ECO:0007669"/>
    <property type="project" value="TreeGrafter"/>
</dbReference>
<evidence type="ECO:0000256" key="1">
    <source>
        <dbReference type="ARBA" id="ARBA00022737"/>
    </source>
</evidence>
<dbReference type="PROSITE" id="PS00871">
    <property type="entry name" value="CLPAB_2"/>
    <property type="match status" value="1"/>
</dbReference>
<evidence type="ECO:0000256" key="3">
    <source>
        <dbReference type="ARBA" id="ARBA00022840"/>
    </source>
</evidence>
<evidence type="ECO:0000256" key="2">
    <source>
        <dbReference type="ARBA" id="ARBA00022741"/>
    </source>
</evidence>
<evidence type="ECO:0000259" key="7">
    <source>
        <dbReference type="PROSITE" id="PS51903"/>
    </source>
</evidence>
<dbReference type="EMBL" id="BLVP01000036">
    <property type="protein sequence ID" value="GFM38402.1"/>
    <property type="molecule type" value="Genomic_DNA"/>
</dbReference>
<dbReference type="Pfam" id="PF17871">
    <property type="entry name" value="AAA_lid_9"/>
    <property type="match status" value="1"/>
</dbReference>
<dbReference type="FunFam" id="3.40.50.300:FF:000025">
    <property type="entry name" value="ATP-dependent Clp protease subunit"/>
    <property type="match status" value="1"/>
</dbReference>
<keyword evidence="4 6" id="KW-0143">Chaperone</keyword>
<dbReference type="Pfam" id="PF07724">
    <property type="entry name" value="AAA_2"/>
    <property type="match status" value="1"/>
</dbReference>
<dbReference type="Gene3D" id="3.40.50.300">
    <property type="entry name" value="P-loop containing nucleotide triphosphate hydrolases"/>
    <property type="match status" value="2"/>
</dbReference>
<dbReference type="Gene3D" id="1.10.8.60">
    <property type="match status" value="2"/>
</dbReference>
<gene>
    <name evidence="8" type="primary">clpA</name>
    <name evidence="8" type="ORF">DSM19430T_30860</name>
</gene>
<dbReference type="RefSeq" id="WP_174411011.1">
    <property type="nucleotide sequence ID" value="NZ_BLVP01000036.1"/>
</dbReference>